<name>A0A2S2QLZ1_9HEMI</name>
<accession>A0A2S2QLZ1</accession>
<dbReference type="GO" id="GO:0051056">
    <property type="term" value="P:regulation of small GTPase mediated signal transduction"/>
    <property type="evidence" value="ECO:0007669"/>
    <property type="project" value="InterPro"/>
</dbReference>
<feature type="region of interest" description="Disordered" evidence="2">
    <location>
        <begin position="392"/>
        <end position="413"/>
    </location>
</feature>
<dbReference type="InterPro" id="IPR039930">
    <property type="entry name" value="RALGAPB"/>
</dbReference>
<dbReference type="AlphaFoldDB" id="A0A2S2QLZ1"/>
<keyword evidence="3" id="KW-0472">Membrane</keyword>
<feature type="transmembrane region" description="Helical" evidence="3">
    <location>
        <begin position="32"/>
        <end position="55"/>
    </location>
</feature>
<dbReference type="GO" id="GO:0005096">
    <property type="term" value="F:GTPase activator activity"/>
    <property type="evidence" value="ECO:0007669"/>
    <property type="project" value="UniProtKB-KW"/>
</dbReference>
<evidence type="ECO:0000313" key="5">
    <source>
        <dbReference type="EMBL" id="MBY78693.1"/>
    </source>
</evidence>
<dbReference type="EMBL" id="GGMS01009490">
    <property type="protein sequence ID" value="MBY78693.1"/>
    <property type="molecule type" value="Transcribed_RNA"/>
</dbReference>
<feature type="domain" description="Rap-GAP" evidence="4">
    <location>
        <begin position="528"/>
        <end position="815"/>
    </location>
</feature>
<keyword evidence="3" id="KW-0812">Transmembrane</keyword>
<keyword evidence="1" id="KW-0343">GTPase activation</keyword>
<sequence length="838" mass="95187">MQILMLLHIVIQLLICFLQVFSNNLRKYLLHIAHIYSIYINFIILRLILCSLLKLTQLYFEIKSTYFYYYYYFFLFALVCTVETMSSFSLPSSNQDQLMNLPQSSTSNIPTPESNLDSTGFSIADPFDFSILNKNSAHALYVRATYLVCHRLISSWKSDLNISLAALELLMGLARVHIKEADSLECKRAVKWLCDYITYQCSRPPPAHSRDLHSTIVAAYQCAAVWLVAHPYLLDDKDCLNTIIEVVELGISGTKSHGKPQEPIKMKDEKELKPASMRVRDAAESLLTIILEQVGYFPSVCGAESLSCLLDEITLIKHCNSIATDNVECKSHAVSKFRYFVLENSIILALFEEPLGNNQDAQPTLTVLIRGSFGRQAWTLQLRHLPRHRSSSTKQYNVCPGRPVAMEEPSRHKHIRRSTTHFSESIERIPTCKIDKSIPNLDSLVFDDEEHSILSDLIEKQKEMEHSYTEPPPKATEMLPPQPCTDFNTARLFLSHFGFLSRLDDTNPSSVPSLVALNVHHENFCKDLEILDNTPSRTCDTCHVFYVKDGQKNFKDILNNVNSNASVSSNFLEMLTNLGWSVNINEHPGWTGHVETSWNLPNHSHSNDHIFNTTHGGSLYNGESQVIYWADVSSEIAFVVPTNGKPQKSKGDVSQVTQRYLKPVTTRALSIEFDYKGKPTQQHIEPSKRRPQFVSATVMLVWLESFEDHIHFPIANLLPYTNTGVEPSSHIKDMGDVHIIYLHALQSGLLRVKMQGPIGRTNLATPLVDGMVISKQVVGTMVRQTALNICRRKRLENDSFQPGHIRRRLKIQEIVGKYQIKMTKPELYTYLLSQANSI</sequence>
<dbReference type="PANTHER" id="PTHR21344:SF1">
    <property type="entry name" value="RAL GTPASE-ACTIVATING PROTEIN SUBUNIT BETA"/>
    <property type="match status" value="1"/>
</dbReference>
<organism evidence="5">
    <name type="scientific">Sipha flava</name>
    <name type="common">yellow sugarcane aphid</name>
    <dbReference type="NCBI Taxonomy" id="143950"/>
    <lineage>
        <taxon>Eukaryota</taxon>
        <taxon>Metazoa</taxon>
        <taxon>Ecdysozoa</taxon>
        <taxon>Arthropoda</taxon>
        <taxon>Hexapoda</taxon>
        <taxon>Insecta</taxon>
        <taxon>Pterygota</taxon>
        <taxon>Neoptera</taxon>
        <taxon>Paraneoptera</taxon>
        <taxon>Hemiptera</taxon>
        <taxon>Sternorrhyncha</taxon>
        <taxon>Aphidomorpha</taxon>
        <taxon>Aphidoidea</taxon>
        <taxon>Aphididae</taxon>
        <taxon>Sipha</taxon>
    </lineage>
</organism>
<dbReference type="PROSITE" id="PS50085">
    <property type="entry name" value="RAPGAP"/>
    <property type="match status" value="1"/>
</dbReference>
<keyword evidence="3" id="KW-1133">Transmembrane helix</keyword>
<feature type="transmembrane region" description="Helical" evidence="3">
    <location>
        <begin position="67"/>
        <end position="90"/>
    </location>
</feature>
<dbReference type="InterPro" id="IPR000331">
    <property type="entry name" value="Rap/Ran_GAP_dom"/>
</dbReference>
<dbReference type="Gene3D" id="3.40.50.11210">
    <property type="entry name" value="Rap/Ran-GAP"/>
    <property type="match status" value="1"/>
</dbReference>
<proteinExistence type="predicted"/>
<evidence type="ECO:0000256" key="3">
    <source>
        <dbReference type="SAM" id="Phobius"/>
    </source>
</evidence>
<dbReference type="PANTHER" id="PTHR21344">
    <property type="entry name" value="RAL GTPASE-ACTIVATING PROTEIN SUBUNIT BETA"/>
    <property type="match status" value="1"/>
</dbReference>
<evidence type="ECO:0000259" key="4">
    <source>
        <dbReference type="PROSITE" id="PS50085"/>
    </source>
</evidence>
<protein>
    <submittedName>
        <fullName evidence="5">Ral GTPase-activating protein subunit beta</fullName>
    </submittedName>
</protein>
<reference evidence="5" key="1">
    <citation type="submission" date="2018-04" db="EMBL/GenBank/DDBJ databases">
        <title>Transcriptome assembly of Sipha flava.</title>
        <authorList>
            <person name="Scully E.D."/>
            <person name="Geib S.M."/>
            <person name="Palmer N.A."/>
            <person name="Koch K."/>
            <person name="Bradshaw J."/>
            <person name="Heng-Moss T."/>
            <person name="Sarath G."/>
        </authorList>
    </citation>
    <scope>NUCLEOTIDE SEQUENCE</scope>
</reference>
<dbReference type="SUPFAM" id="SSF111347">
    <property type="entry name" value="Rap/Ran-GAP"/>
    <property type="match status" value="1"/>
</dbReference>
<dbReference type="InterPro" id="IPR035974">
    <property type="entry name" value="Rap/Ran-GAP_sf"/>
</dbReference>
<gene>
    <name evidence="5" type="primary">RALGAPB_0</name>
    <name evidence="5" type="ORF">g.154133</name>
</gene>
<dbReference type="OrthoDB" id="10009983at2759"/>
<evidence type="ECO:0000256" key="2">
    <source>
        <dbReference type="SAM" id="MobiDB-lite"/>
    </source>
</evidence>
<evidence type="ECO:0000256" key="1">
    <source>
        <dbReference type="ARBA" id="ARBA00022468"/>
    </source>
</evidence>